<feature type="domain" description="PTS EIIC type-1" evidence="14">
    <location>
        <begin position="142"/>
        <end position="508"/>
    </location>
</feature>
<organism evidence="15 16">
    <name type="scientific">Liquorilactobacillus vini DSM 20605</name>
    <dbReference type="NCBI Taxonomy" id="1133569"/>
    <lineage>
        <taxon>Bacteria</taxon>
        <taxon>Bacillati</taxon>
        <taxon>Bacillota</taxon>
        <taxon>Bacilli</taxon>
        <taxon>Lactobacillales</taxon>
        <taxon>Lactobacillaceae</taxon>
        <taxon>Liquorilactobacillus</taxon>
    </lineage>
</organism>
<keyword evidence="2" id="KW-0813">Transport</keyword>
<feature type="transmembrane region" description="Helical" evidence="12">
    <location>
        <begin position="289"/>
        <end position="316"/>
    </location>
</feature>
<dbReference type="GO" id="GO:0015771">
    <property type="term" value="P:trehalose transport"/>
    <property type="evidence" value="ECO:0007669"/>
    <property type="project" value="TreeGrafter"/>
</dbReference>
<feature type="active site" description="Phosphocysteine intermediate; for EIIB activity" evidence="11">
    <location>
        <position position="55"/>
    </location>
</feature>
<feature type="transmembrane region" description="Helical" evidence="12">
    <location>
        <begin position="144"/>
        <end position="168"/>
    </location>
</feature>
<dbReference type="InterPro" id="IPR018113">
    <property type="entry name" value="PTrfase_EIIB_Cys"/>
</dbReference>
<dbReference type="PANTHER" id="PTHR30175">
    <property type="entry name" value="PHOSPHOTRANSFERASE SYSTEM TRANSPORT PROTEIN"/>
    <property type="match status" value="1"/>
</dbReference>
<evidence type="ECO:0000256" key="9">
    <source>
        <dbReference type="ARBA" id="ARBA00022989"/>
    </source>
</evidence>
<evidence type="ECO:0000259" key="14">
    <source>
        <dbReference type="PROSITE" id="PS51103"/>
    </source>
</evidence>
<keyword evidence="7 12" id="KW-0812">Transmembrane</keyword>
<feature type="domain" description="PTS EIIB type-1" evidence="13">
    <location>
        <begin position="33"/>
        <end position="116"/>
    </location>
</feature>
<evidence type="ECO:0000256" key="3">
    <source>
        <dbReference type="ARBA" id="ARBA00022475"/>
    </source>
</evidence>
<feature type="transmembrane region" description="Helical" evidence="12">
    <location>
        <begin position="253"/>
        <end position="277"/>
    </location>
</feature>
<dbReference type="GO" id="GO:0009401">
    <property type="term" value="P:phosphoenolpyruvate-dependent sugar phosphotransferase system"/>
    <property type="evidence" value="ECO:0007669"/>
    <property type="project" value="UniProtKB-KW"/>
</dbReference>
<evidence type="ECO:0000256" key="2">
    <source>
        <dbReference type="ARBA" id="ARBA00022448"/>
    </source>
</evidence>
<feature type="transmembrane region" description="Helical" evidence="12">
    <location>
        <begin position="188"/>
        <end position="208"/>
    </location>
</feature>
<evidence type="ECO:0000256" key="11">
    <source>
        <dbReference type="PROSITE-ProRule" id="PRU00421"/>
    </source>
</evidence>
<sequence>MKPLRKLQLSYQLKTLTINRRLTKMKHDSSTYKKIADNILPAIGGKENAIEAFHCATRLRINLKDPSKVDKEKLADLDLAKGVNINRNQLQIIFGAGLVDEVTAFFIKYTGIPAQSAEADSVAQVTTNDKDQGKSWFSRFIDDLTGVFSDILPGILAGGILIGLNNIFTQKIIGDQSLIQAIPGLSGISTIINLGASGIFAMLPLLVCYAATKRYQGRPVMGLAIGTVMMSSSLPAMADVKTGAAKALIANIFGWHLSLTSFSGQIIVALIMGYIVAKLDNYFQKKLPGVIQFVLAPMLTILVSSFLLFMIIGPVGVTLSTWITNGLVWMSKAFGIFGYIIFGGVQQLIVITGLHNMFGAVEAQLIATTKYDFLNPLFSGSLMGQGGGVLGYMLLNWKNKKAQEIGAGAFFSILFGISEPALFGINIKNRYPLIGGCIGGAFAAAVTYLTKLTAISFGTTGLPGIAIAAPENNGYLNYILVNLVGVLVGMFFTIIIGKFFMRKQAKAV</sequence>
<dbReference type="InterPro" id="IPR036878">
    <property type="entry name" value="Glu_permease_IIB"/>
</dbReference>
<evidence type="ECO:0000313" key="15">
    <source>
        <dbReference type="EMBL" id="KRM89134.1"/>
    </source>
</evidence>
<protein>
    <submittedName>
        <fullName evidence="15">PTS system sucrose-specific transporter subunit EIIBC</fullName>
    </submittedName>
</protein>
<dbReference type="Gene3D" id="3.30.1360.60">
    <property type="entry name" value="Glucose permease domain IIB"/>
    <property type="match status" value="1"/>
</dbReference>
<dbReference type="GO" id="GO:0005886">
    <property type="term" value="C:plasma membrane"/>
    <property type="evidence" value="ECO:0007669"/>
    <property type="project" value="UniProtKB-SubCell"/>
</dbReference>
<comment type="caution">
    <text evidence="15">The sequence shown here is derived from an EMBL/GenBank/DDBJ whole genome shotgun (WGS) entry which is preliminary data.</text>
</comment>
<dbReference type="PATRIC" id="fig|1133569.4.peg.189"/>
<keyword evidence="4" id="KW-0762">Sugar transport</keyword>
<evidence type="ECO:0000256" key="12">
    <source>
        <dbReference type="SAM" id="Phobius"/>
    </source>
</evidence>
<keyword evidence="6" id="KW-0598">Phosphotransferase system</keyword>
<feature type="transmembrane region" description="Helical" evidence="12">
    <location>
        <begin position="336"/>
        <end position="361"/>
    </location>
</feature>
<dbReference type="GO" id="GO:0008982">
    <property type="term" value="F:protein-N(PI)-phosphohistidine-sugar phosphotransferase activity"/>
    <property type="evidence" value="ECO:0007669"/>
    <property type="project" value="InterPro"/>
</dbReference>
<dbReference type="InterPro" id="IPR013013">
    <property type="entry name" value="PTS_EIIC_1"/>
</dbReference>
<evidence type="ECO:0000256" key="1">
    <source>
        <dbReference type="ARBA" id="ARBA00004651"/>
    </source>
</evidence>
<comment type="subcellular location">
    <subcellularLocation>
        <location evidence="1">Cell membrane</location>
        <topology evidence="1">Multi-pass membrane protein</topology>
    </subcellularLocation>
</comment>
<evidence type="ECO:0000313" key="16">
    <source>
        <dbReference type="Proteomes" id="UP000051576"/>
    </source>
</evidence>
<keyword evidence="9 12" id="KW-1133">Transmembrane helix</keyword>
<dbReference type="GO" id="GO:0090589">
    <property type="term" value="F:protein-phosphocysteine-trehalose phosphotransferase system transporter activity"/>
    <property type="evidence" value="ECO:0007669"/>
    <property type="project" value="TreeGrafter"/>
</dbReference>
<name>A0A0R2CBE1_9LACO</name>
<dbReference type="EMBL" id="AYYX01000011">
    <property type="protein sequence ID" value="KRM89134.1"/>
    <property type="molecule type" value="Genomic_DNA"/>
</dbReference>
<evidence type="ECO:0000256" key="10">
    <source>
        <dbReference type="ARBA" id="ARBA00023136"/>
    </source>
</evidence>
<evidence type="ECO:0000256" key="6">
    <source>
        <dbReference type="ARBA" id="ARBA00022683"/>
    </source>
</evidence>
<dbReference type="eggNOG" id="COG1264">
    <property type="taxonomic scope" value="Bacteria"/>
</dbReference>
<keyword evidence="5" id="KW-0808">Transferase</keyword>
<keyword evidence="8" id="KW-0418">Kinase</keyword>
<dbReference type="InterPro" id="IPR050558">
    <property type="entry name" value="PTS_Sugar-Specific_Components"/>
</dbReference>
<evidence type="ECO:0000256" key="7">
    <source>
        <dbReference type="ARBA" id="ARBA00022692"/>
    </source>
</evidence>
<dbReference type="AlphaFoldDB" id="A0A0R2CBE1"/>
<keyword evidence="16" id="KW-1185">Reference proteome</keyword>
<evidence type="ECO:0000259" key="13">
    <source>
        <dbReference type="PROSITE" id="PS51098"/>
    </source>
</evidence>
<proteinExistence type="predicted"/>
<dbReference type="Pfam" id="PF02378">
    <property type="entry name" value="PTS_EIIC"/>
    <property type="match status" value="1"/>
</dbReference>
<evidence type="ECO:0000256" key="4">
    <source>
        <dbReference type="ARBA" id="ARBA00022597"/>
    </source>
</evidence>
<dbReference type="eggNOG" id="COG1263">
    <property type="taxonomic scope" value="Bacteria"/>
</dbReference>
<reference evidence="15 16" key="1">
    <citation type="journal article" date="2015" name="Genome Announc.">
        <title>Expanding the biotechnology potential of lactobacilli through comparative genomics of 213 strains and associated genera.</title>
        <authorList>
            <person name="Sun Z."/>
            <person name="Harris H.M."/>
            <person name="McCann A."/>
            <person name="Guo C."/>
            <person name="Argimon S."/>
            <person name="Zhang W."/>
            <person name="Yang X."/>
            <person name="Jeffery I.B."/>
            <person name="Cooney J.C."/>
            <person name="Kagawa T.F."/>
            <person name="Liu W."/>
            <person name="Song Y."/>
            <person name="Salvetti E."/>
            <person name="Wrobel A."/>
            <person name="Rasinkangas P."/>
            <person name="Parkhill J."/>
            <person name="Rea M.C."/>
            <person name="O'Sullivan O."/>
            <person name="Ritari J."/>
            <person name="Douillard F.P."/>
            <person name="Paul Ross R."/>
            <person name="Yang R."/>
            <person name="Briner A.E."/>
            <person name="Felis G.E."/>
            <person name="de Vos W.M."/>
            <person name="Barrangou R."/>
            <person name="Klaenhammer T.R."/>
            <person name="Caufield P.W."/>
            <person name="Cui Y."/>
            <person name="Zhang H."/>
            <person name="O'Toole P.W."/>
        </authorList>
    </citation>
    <scope>NUCLEOTIDE SEQUENCE [LARGE SCALE GENOMIC DNA]</scope>
    <source>
        <strain evidence="15 16">DSM 20605</strain>
    </source>
</reference>
<feature type="transmembrane region" description="Helical" evidence="12">
    <location>
        <begin position="475"/>
        <end position="496"/>
    </location>
</feature>
<feature type="transmembrane region" description="Helical" evidence="12">
    <location>
        <begin position="433"/>
        <end position="455"/>
    </location>
</feature>
<dbReference type="InterPro" id="IPR003352">
    <property type="entry name" value="PTS_EIIC"/>
</dbReference>
<feature type="transmembrane region" description="Helical" evidence="12">
    <location>
        <begin position="407"/>
        <end position="426"/>
    </location>
</feature>
<dbReference type="PROSITE" id="PS51098">
    <property type="entry name" value="PTS_EIIB_TYPE_1"/>
    <property type="match status" value="1"/>
</dbReference>
<evidence type="ECO:0000256" key="8">
    <source>
        <dbReference type="ARBA" id="ARBA00022777"/>
    </source>
</evidence>
<dbReference type="PANTHER" id="PTHR30175:SF1">
    <property type="entry name" value="PTS SYSTEM ARBUTIN-, CELLOBIOSE-, AND SALICIN-SPECIFIC EIIBC COMPONENT-RELATED"/>
    <property type="match status" value="1"/>
</dbReference>
<keyword evidence="3" id="KW-1003">Cell membrane</keyword>
<dbReference type="STRING" id="1133569.FD21_GL000181"/>
<feature type="transmembrane region" description="Helical" evidence="12">
    <location>
        <begin position="373"/>
        <end position="395"/>
    </location>
</feature>
<evidence type="ECO:0000256" key="5">
    <source>
        <dbReference type="ARBA" id="ARBA00022679"/>
    </source>
</evidence>
<dbReference type="Pfam" id="PF00367">
    <property type="entry name" value="PTS_EIIB"/>
    <property type="match status" value="1"/>
</dbReference>
<dbReference type="CDD" id="cd00212">
    <property type="entry name" value="PTS_IIB_glc"/>
    <property type="match status" value="1"/>
</dbReference>
<dbReference type="Proteomes" id="UP000051576">
    <property type="component" value="Unassembled WGS sequence"/>
</dbReference>
<dbReference type="PROSITE" id="PS51103">
    <property type="entry name" value="PTS_EIIC_TYPE_1"/>
    <property type="match status" value="1"/>
</dbReference>
<accession>A0A0R2CBE1</accession>
<dbReference type="InterPro" id="IPR001996">
    <property type="entry name" value="PTS_IIB_1"/>
</dbReference>
<dbReference type="GO" id="GO:0016301">
    <property type="term" value="F:kinase activity"/>
    <property type="evidence" value="ECO:0007669"/>
    <property type="project" value="UniProtKB-KW"/>
</dbReference>
<keyword evidence="10 12" id="KW-0472">Membrane</keyword>
<gene>
    <name evidence="15" type="ORF">FD21_GL000181</name>
</gene>
<dbReference type="SUPFAM" id="SSF55604">
    <property type="entry name" value="Glucose permease domain IIB"/>
    <property type="match status" value="1"/>
</dbReference>